<evidence type="ECO:0000256" key="13">
    <source>
        <dbReference type="ARBA" id="ARBA00034704"/>
    </source>
</evidence>
<evidence type="ECO:0000256" key="2">
    <source>
        <dbReference type="ARBA" id="ARBA00022490"/>
    </source>
</evidence>
<keyword evidence="11" id="KW-0206">Cytoskeleton</keyword>
<dbReference type="InterPro" id="IPR027417">
    <property type="entry name" value="P-loop_NTPase"/>
</dbReference>
<feature type="region of interest" description="Disordered" evidence="16">
    <location>
        <begin position="932"/>
        <end position="951"/>
    </location>
</feature>
<dbReference type="OrthoDB" id="3176171at2759"/>
<evidence type="ECO:0000313" key="19">
    <source>
        <dbReference type="RefSeq" id="XP_013399469.1"/>
    </source>
</evidence>
<feature type="coiled-coil region" evidence="15">
    <location>
        <begin position="361"/>
        <end position="467"/>
    </location>
</feature>
<dbReference type="PRINTS" id="PR00380">
    <property type="entry name" value="KINESINHEAVY"/>
</dbReference>
<evidence type="ECO:0000256" key="14">
    <source>
        <dbReference type="PROSITE-ProRule" id="PRU00283"/>
    </source>
</evidence>
<dbReference type="GO" id="GO:0008017">
    <property type="term" value="F:microtubule binding"/>
    <property type="evidence" value="ECO:0007669"/>
    <property type="project" value="InterPro"/>
</dbReference>
<evidence type="ECO:0000256" key="3">
    <source>
        <dbReference type="ARBA" id="ARBA00022553"/>
    </source>
</evidence>
<dbReference type="GO" id="GO:0005524">
    <property type="term" value="F:ATP binding"/>
    <property type="evidence" value="ECO:0007669"/>
    <property type="project" value="UniProtKB-UniRule"/>
</dbReference>
<accession>A0A1S3IPJ9</accession>
<evidence type="ECO:0000256" key="5">
    <source>
        <dbReference type="ARBA" id="ARBA00022701"/>
    </source>
</evidence>
<dbReference type="GO" id="GO:0000922">
    <property type="term" value="C:spindle pole"/>
    <property type="evidence" value="ECO:0007669"/>
    <property type="project" value="UniProtKB-SubCell"/>
</dbReference>
<dbReference type="CDD" id="cd01364">
    <property type="entry name" value="KISc_BimC_Eg5"/>
    <property type="match status" value="1"/>
</dbReference>
<dbReference type="Gene3D" id="3.40.850.10">
    <property type="entry name" value="Kinesin motor domain"/>
    <property type="match status" value="1"/>
</dbReference>
<keyword evidence="2" id="KW-0963">Cytoplasm</keyword>
<dbReference type="KEGG" id="lak:106165702"/>
<keyword evidence="5" id="KW-0493">Microtubule</keyword>
<dbReference type="GO" id="GO:0005876">
    <property type="term" value="C:spindle microtubule"/>
    <property type="evidence" value="ECO:0007669"/>
    <property type="project" value="TreeGrafter"/>
</dbReference>
<dbReference type="InterPro" id="IPR019821">
    <property type="entry name" value="Kinesin_motor_CS"/>
</dbReference>
<dbReference type="InterPro" id="IPR047149">
    <property type="entry name" value="KIF11-like"/>
</dbReference>
<evidence type="ECO:0000256" key="9">
    <source>
        <dbReference type="ARBA" id="ARBA00023054"/>
    </source>
</evidence>
<dbReference type="FunFam" id="3.40.850.10:FF:000035">
    <property type="entry name" value="Kinesin-like protein KIF11"/>
    <property type="match status" value="1"/>
</dbReference>
<dbReference type="InterPro" id="IPR001752">
    <property type="entry name" value="Kinesin_motor_dom"/>
</dbReference>
<feature type="binding site" evidence="14">
    <location>
        <begin position="99"/>
        <end position="106"/>
    </location>
    <ligand>
        <name>ATP</name>
        <dbReference type="ChEBI" id="CHEBI:30616"/>
    </ligand>
</feature>
<dbReference type="InterPro" id="IPR047241">
    <property type="entry name" value="KIF11-like_kin_motor_dom"/>
</dbReference>
<dbReference type="InterPro" id="IPR025901">
    <property type="entry name" value="Kinesin-assoc_MT-bd_dom"/>
</dbReference>
<feature type="compositionally biased region" description="Low complexity" evidence="16">
    <location>
        <begin position="1005"/>
        <end position="1018"/>
    </location>
</feature>
<dbReference type="STRING" id="7574.A0A1S3IPJ9"/>
<dbReference type="GO" id="GO:0051301">
    <property type="term" value="P:cell division"/>
    <property type="evidence" value="ECO:0007669"/>
    <property type="project" value="UniProtKB-KW"/>
</dbReference>
<evidence type="ECO:0000256" key="7">
    <source>
        <dbReference type="ARBA" id="ARBA00022776"/>
    </source>
</evidence>
<evidence type="ECO:0000256" key="16">
    <source>
        <dbReference type="SAM" id="MobiDB-lite"/>
    </source>
</evidence>
<feature type="domain" description="Kinesin motor" evidence="17">
    <location>
        <begin position="14"/>
        <end position="352"/>
    </location>
</feature>
<protein>
    <submittedName>
        <fullName evidence="19">Kinesin-like protein KIF11-B</fullName>
    </submittedName>
</protein>
<evidence type="ECO:0000256" key="12">
    <source>
        <dbReference type="ARBA" id="ARBA00023306"/>
    </source>
</evidence>
<name>A0A1S3IPJ9_LINAN</name>
<dbReference type="GO" id="GO:0051231">
    <property type="term" value="P:spindle elongation"/>
    <property type="evidence" value="ECO:0007669"/>
    <property type="project" value="TreeGrafter"/>
</dbReference>
<dbReference type="SUPFAM" id="SSF52540">
    <property type="entry name" value="P-loop containing nucleoside triphosphate hydrolases"/>
    <property type="match status" value="1"/>
</dbReference>
<evidence type="ECO:0000313" key="18">
    <source>
        <dbReference type="Proteomes" id="UP000085678"/>
    </source>
</evidence>
<organism evidence="18 19">
    <name type="scientific">Lingula anatina</name>
    <name type="common">Brachiopod</name>
    <name type="synonym">Lingula unguis</name>
    <dbReference type="NCBI Taxonomy" id="7574"/>
    <lineage>
        <taxon>Eukaryota</taxon>
        <taxon>Metazoa</taxon>
        <taxon>Spiralia</taxon>
        <taxon>Lophotrochozoa</taxon>
        <taxon>Brachiopoda</taxon>
        <taxon>Linguliformea</taxon>
        <taxon>Lingulata</taxon>
        <taxon>Lingulida</taxon>
        <taxon>Linguloidea</taxon>
        <taxon>Lingulidae</taxon>
        <taxon>Lingula</taxon>
    </lineage>
</organism>
<proteinExistence type="inferred from homology"/>
<comment type="subcellular location">
    <subcellularLocation>
        <location evidence="1">Cytoplasm</location>
        <location evidence="1">Cytoskeleton</location>
        <location evidence="1">Spindle pole</location>
    </subcellularLocation>
</comment>
<comment type="similarity">
    <text evidence="13">Belongs to the TRAFAC class myosin-kinesin ATPase superfamily. Kinesin family. KIN-5/BimC subfamily.</text>
</comment>
<dbReference type="SMART" id="SM00129">
    <property type="entry name" value="KISc"/>
    <property type="match status" value="1"/>
</dbReference>
<keyword evidence="9 15" id="KW-0175">Coiled coil</keyword>
<keyword evidence="7" id="KW-0498">Mitosis</keyword>
<dbReference type="PROSITE" id="PS50067">
    <property type="entry name" value="KINESIN_MOTOR_2"/>
    <property type="match status" value="1"/>
</dbReference>
<dbReference type="PROSITE" id="PS00411">
    <property type="entry name" value="KINESIN_MOTOR_1"/>
    <property type="match status" value="1"/>
</dbReference>
<dbReference type="GO" id="GO:0072686">
    <property type="term" value="C:mitotic spindle"/>
    <property type="evidence" value="ECO:0007669"/>
    <property type="project" value="TreeGrafter"/>
</dbReference>
<dbReference type="GO" id="GO:0007018">
    <property type="term" value="P:microtubule-based movement"/>
    <property type="evidence" value="ECO:0007669"/>
    <property type="project" value="InterPro"/>
</dbReference>
<evidence type="ECO:0000259" key="17">
    <source>
        <dbReference type="PROSITE" id="PS50067"/>
    </source>
</evidence>
<keyword evidence="3" id="KW-0597">Phosphoprotein</keyword>
<dbReference type="InterPro" id="IPR036961">
    <property type="entry name" value="Kinesin_motor_dom_sf"/>
</dbReference>
<evidence type="ECO:0000256" key="10">
    <source>
        <dbReference type="ARBA" id="ARBA00023175"/>
    </source>
</evidence>
<evidence type="ECO:0000256" key="4">
    <source>
        <dbReference type="ARBA" id="ARBA00022618"/>
    </source>
</evidence>
<feature type="compositionally biased region" description="Basic and acidic residues" evidence="16">
    <location>
        <begin position="1030"/>
        <end position="1043"/>
    </location>
</feature>
<dbReference type="Pfam" id="PF00225">
    <property type="entry name" value="Kinesin"/>
    <property type="match status" value="1"/>
</dbReference>
<evidence type="ECO:0000256" key="15">
    <source>
        <dbReference type="SAM" id="Coils"/>
    </source>
</evidence>
<keyword evidence="6 14" id="KW-0547">Nucleotide-binding</keyword>
<dbReference type="Pfam" id="PF13931">
    <property type="entry name" value="Microtub_bind"/>
    <property type="match status" value="1"/>
</dbReference>
<evidence type="ECO:0000256" key="8">
    <source>
        <dbReference type="ARBA" id="ARBA00022840"/>
    </source>
</evidence>
<dbReference type="OMA" id="YLMTEHI"/>
<keyword evidence="18" id="KW-1185">Reference proteome</keyword>
<dbReference type="AlphaFoldDB" id="A0A1S3IPJ9"/>
<reference evidence="19" key="1">
    <citation type="submission" date="2025-08" db="UniProtKB">
        <authorList>
            <consortium name="RefSeq"/>
        </authorList>
    </citation>
    <scope>IDENTIFICATION</scope>
    <source>
        <tissue evidence="19">Gonads</tissue>
    </source>
</reference>
<dbReference type="GO" id="GO:0090307">
    <property type="term" value="P:mitotic spindle assembly"/>
    <property type="evidence" value="ECO:0007669"/>
    <property type="project" value="TreeGrafter"/>
</dbReference>
<keyword evidence="10 14" id="KW-0505">Motor protein</keyword>
<dbReference type="GeneID" id="106165702"/>
<evidence type="ECO:0000256" key="1">
    <source>
        <dbReference type="ARBA" id="ARBA00004647"/>
    </source>
</evidence>
<dbReference type="PANTHER" id="PTHR47970:SF12">
    <property type="entry name" value="KINESIN FAMILY MEMBER 11"/>
    <property type="match status" value="1"/>
</dbReference>
<keyword evidence="8 14" id="KW-0067">ATP-binding</keyword>
<gene>
    <name evidence="19" type="primary">LOC106165702</name>
</gene>
<dbReference type="InParanoid" id="A0A1S3IPJ9"/>
<keyword evidence="4" id="KW-0132">Cell division</keyword>
<dbReference type="Proteomes" id="UP000085678">
    <property type="component" value="Unplaced"/>
</dbReference>
<dbReference type="PANTHER" id="PTHR47970">
    <property type="entry name" value="KINESIN-LIKE PROTEIN KIF11"/>
    <property type="match status" value="1"/>
</dbReference>
<dbReference type="GO" id="GO:0005634">
    <property type="term" value="C:nucleus"/>
    <property type="evidence" value="ECO:0007669"/>
    <property type="project" value="TreeGrafter"/>
</dbReference>
<dbReference type="FunCoup" id="A0A1S3IPJ9">
    <property type="interactions" value="836"/>
</dbReference>
<dbReference type="GO" id="GO:0008574">
    <property type="term" value="F:plus-end-directed microtubule motor activity"/>
    <property type="evidence" value="ECO:0007669"/>
    <property type="project" value="TreeGrafter"/>
</dbReference>
<feature type="region of interest" description="Disordered" evidence="16">
    <location>
        <begin position="1001"/>
        <end position="1078"/>
    </location>
</feature>
<keyword evidence="12" id="KW-0131">Cell cycle</keyword>
<evidence type="ECO:0000256" key="6">
    <source>
        <dbReference type="ARBA" id="ARBA00022741"/>
    </source>
</evidence>
<evidence type="ECO:0000256" key="11">
    <source>
        <dbReference type="ARBA" id="ARBA00023212"/>
    </source>
</evidence>
<sequence length="1078" mass="121745">MAPKSKSEREENQKIQVSVRCRPMNSSERQGSFCVTDINGLKREVTVKERMGAQTHTKTFQFDRVFGPKSTQFEVYKEVAMPVIDEVLMGYNCTIFAYGQTGTGKTYTMEGERSGGETNWENDPEAGIIPRSMAHLFDKLEKIENCEFSVRVSMLELYNEELFDLLSAGDDPPRMRIFEDSTKKGSVVIQGLEEAVVQNKYDVYHILERGAAKRQTAATLMNASSSRSHVVFSVTIHIKENSIDGEELLKTGKLNLVDLAGSENIGRSGAVEKRAREAGNINQSLLTLGRVITALVEHAPHVPYRESKLTRLLQDSLGGRTKTSIVATISPASCNLEETLSTLDYAHRAKNITNKPEINQKLTKKALFKEYNEEIERLRRDLLAARDKNGIYVDTENYNNMQTTMLQQKDSIAILEEKLQATIEEMEKVNELFNFNKLELEETKVNLEETSKKLEDTTSTLKQTKKVLRVTTRERDENKHLVQEHVQAEKNLHSEATRLLETADQATSDVEGLHAKILRKKDVEMHNTNCQERFQIDFREKFSVLKKDSESFSHKQTDFLSTIQQELAENFEKKHGELSNLVSLHTFLMSSLQEKTAALTESLQSTCRNTQEWSQTVQTYVTQTKESEVSALSSALAQVVQQTQLVGTMIGQQVEVLTQFGKRHKEQLEDLQESLKVGGQKNSEALATLGEMVESYTCKQESAVDGFSERAEEVRASQDKQMEVILQMSQQLNSLIGDCKASLNTNMNQVQTEYTSFKTDVSQMRQDFQHTRSNLLSAAEERTTSLLTLTTSMETEIQDNIQKLLESNSSNSKEMVHIQENCQNAIKMGQEGWQNHCTKVGDMMDNHVLVTSTASEQQQQQIQVLAAHAEESTSSIKEKLQSRGAEEKSFMEDQTSKLQEQQISIQEQSQKHVSELTARYEELEKFLTEELRKDVPTGTTPQRRDFTYPRILTKAEPHDSLLENFREKYNLEEALNVPLPELSLNESSDIPPEAAAEVSEINNLSRSSSVSSVVSSVSEANEPRSSTEVNDVKNDLETKENCPKIRSKLSAPKAYKSRSLITPKKTRAPLRSSNNAPA</sequence>
<dbReference type="RefSeq" id="XP_013399469.1">
    <property type="nucleotide sequence ID" value="XM_013544015.1"/>
</dbReference>
<feature type="compositionally biased region" description="Basic and acidic residues" evidence="16">
    <location>
        <begin position="942"/>
        <end position="951"/>
    </location>
</feature>